<feature type="active site" description="Acyl-ester intermediate" evidence="7">
    <location>
        <position position="177"/>
    </location>
</feature>
<gene>
    <name evidence="7" type="primary">gatA</name>
    <name evidence="10" type="ORF">UT18_C0020G0009</name>
</gene>
<dbReference type="InterPro" id="IPR036928">
    <property type="entry name" value="AS_sf"/>
</dbReference>
<dbReference type="Pfam" id="PF01425">
    <property type="entry name" value="Amidase"/>
    <property type="match status" value="1"/>
</dbReference>
<evidence type="ECO:0000256" key="1">
    <source>
        <dbReference type="ARBA" id="ARBA00008069"/>
    </source>
</evidence>
<dbReference type="InterPro" id="IPR020556">
    <property type="entry name" value="Amidase_CS"/>
</dbReference>
<comment type="subunit">
    <text evidence="7">Heterotrimer of A, B and C subunits.</text>
</comment>
<evidence type="ECO:0000256" key="4">
    <source>
        <dbReference type="ARBA" id="ARBA00022840"/>
    </source>
</evidence>
<comment type="caution">
    <text evidence="10">The sequence shown here is derived from an EMBL/GenBank/DDBJ whole genome shotgun (WGS) entry which is preliminary data.</text>
</comment>
<dbReference type="GO" id="GO:0030956">
    <property type="term" value="C:glutamyl-tRNA(Gln) amidotransferase complex"/>
    <property type="evidence" value="ECO:0007669"/>
    <property type="project" value="InterPro"/>
</dbReference>
<dbReference type="GO" id="GO:0005524">
    <property type="term" value="F:ATP binding"/>
    <property type="evidence" value="ECO:0007669"/>
    <property type="project" value="UniProtKB-KW"/>
</dbReference>
<keyword evidence="3 7" id="KW-0547">Nucleotide-binding</keyword>
<evidence type="ECO:0000256" key="7">
    <source>
        <dbReference type="HAMAP-Rule" id="MF_00120"/>
    </source>
</evidence>
<dbReference type="STRING" id="1618345.UT18_C0020G0009"/>
<proteinExistence type="inferred from homology"/>
<keyword evidence="10" id="KW-0808">Transferase</keyword>
<dbReference type="EC" id="6.3.5.7" evidence="7"/>
<organism evidence="10 11">
    <name type="scientific">candidate division CPR2 bacterium GW2011_GWC2_39_10</name>
    <dbReference type="NCBI Taxonomy" id="1618345"/>
    <lineage>
        <taxon>Bacteria</taxon>
        <taxon>Bacteria division CPR2</taxon>
    </lineage>
</organism>
<keyword evidence="4 7" id="KW-0067">ATP-binding</keyword>
<comment type="function">
    <text evidence="7">Allows the formation of correctly charged Gln-tRNA(Gln) through the transamidation of misacylated Glu-tRNA(Gln) in organisms which lack glutaminyl-tRNA synthetase. The reaction takes place in the presence of glutamine and ATP through an activated gamma-phospho-Glu-tRNA(Gln).</text>
</comment>
<dbReference type="HAMAP" id="MF_00120">
    <property type="entry name" value="GatA"/>
    <property type="match status" value="1"/>
</dbReference>
<dbReference type="PATRIC" id="fig|1618345.3.peg.1016"/>
<evidence type="ECO:0000256" key="5">
    <source>
        <dbReference type="ARBA" id="ARBA00022917"/>
    </source>
</evidence>
<dbReference type="GO" id="GO:0050567">
    <property type="term" value="F:glutaminyl-tRNA synthase (glutamine-hydrolyzing) activity"/>
    <property type="evidence" value="ECO:0007669"/>
    <property type="project" value="UniProtKB-UniRule"/>
</dbReference>
<dbReference type="InterPro" id="IPR004412">
    <property type="entry name" value="GatA"/>
</dbReference>
<keyword evidence="5 7" id="KW-0648">Protein biosynthesis</keyword>
<evidence type="ECO:0000256" key="6">
    <source>
        <dbReference type="ARBA" id="ARBA00047407"/>
    </source>
</evidence>
<evidence type="ECO:0000313" key="11">
    <source>
        <dbReference type="Proteomes" id="UP000034207"/>
    </source>
</evidence>
<dbReference type="NCBIfam" id="TIGR00132">
    <property type="entry name" value="gatA"/>
    <property type="match status" value="1"/>
</dbReference>
<feature type="active site" description="Charge relay system" evidence="7">
    <location>
        <position position="78"/>
    </location>
</feature>
<evidence type="ECO:0000256" key="8">
    <source>
        <dbReference type="SAM" id="MobiDB-lite"/>
    </source>
</evidence>
<dbReference type="PROSITE" id="PS00571">
    <property type="entry name" value="AMIDASES"/>
    <property type="match status" value="1"/>
</dbReference>
<dbReference type="AlphaFoldDB" id="A0A0G0LQR6"/>
<dbReference type="PANTHER" id="PTHR11895">
    <property type="entry name" value="TRANSAMIDASE"/>
    <property type="match status" value="1"/>
</dbReference>
<evidence type="ECO:0000259" key="9">
    <source>
        <dbReference type="Pfam" id="PF01425"/>
    </source>
</evidence>
<accession>A0A0G0LQR6</accession>
<dbReference type="Proteomes" id="UP000034207">
    <property type="component" value="Unassembled WGS sequence"/>
</dbReference>
<dbReference type="PANTHER" id="PTHR11895:SF151">
    <property type="entry name" value="GLUTAMYL-TRNA(GLN) AMIDOTRANSFERASE SUBUNIT A"/>
    <property type="match status" value="1"/>
</dbReference>
<dbReference type="GO" id="GO:0006412">
    <property type="term" value="P:translation"/>
    <property type="evidence" value="ECO:0007669"/>
    <property type="project" value="UniProtKB-UniRule"/>
</dbReference>
<evidence type="ECO:0000313" key="10">
    <source>
        <dbReference type="EMBL" id="KKQ93402.1"/>
    </source>
</evidence>
<keyword evidence="2 7" id="KW-0436">Ligase</keyword>
<feature type="domain" description="Amidase" evidence="9">
    <location>
        <begin position="23"/>
        <end position="464"/>
    </location>
</feature>
<comment type="catalytic activity">
    <reaction evidence="6 7">
        <text>L-glutamyl-tRNA(Gln) + L-glutamine + ATP + H2O = L-glutaminyl-tRNA(Gln) + L-glutamate + ADP + phosphate + H(+)</text>
        <dbReference type="Rhea" id="RHEA:17521"/>
        <dbReference type="Rhea" id="RHEA-COMP:9681"/>
        <dbReference type="Rhea" id="RHEA-COMP:9684"/>
        <dbReference type="ChEBI" id="CHEBI:15377"/>
        <dbReference type="ChEBI" id="CHEBI:15378"/>
        <dbReference type="ChEBI" id="CHEBI:29985"/>
        <dbReference type="ChEBI" id="CHEBI:30616"/>
        <dbReference type="ChEBI" id="CHEBI:43474"/>
        <dbReference type="ChEBI" id="CHEBI:58359"/>
        <dbReference type="ChEBI" id="CHEBI:78520"/>
        <dbReference type="ChEBI" id="CHEBI:78521"/>
        <dbReference type="ChEBI" id="CHEBI:456216"/>
        <dbReference type="EC" id="6.3.5.7"/>
    </reaction>
</comment>
<evidence type="ECO:0000256" key="3">
    <source>
        <dbReference type="ARBA" id="ARBA00022741"/>
    </source>
</evidence>
<dbReference type="SUPFAM" id="SSF75304">
    <property type="entry name" value="Amidase signature (AS) enzymes"/>
    <property type="match status" value="1"/>
</dbReference>
<dbReference type="Gene3D" id="3.90.1300.10">
    <property type="entry name" value="Amidase signature (AS) domain"/>
    <property type="match status" value="1"/>
</dbReference>
<dbReference type="InterPro" id="IPR000120">
    <property type="entry name" value="Amidase"/>
</dbReference>
<feature type="region of interest" description="Disordered" evidence="8">
    <location>
        <begin position="133"/>
        <end position="154"/>
    </location>
</feature>
<reference evidence="10 11" key="1">
    <citation type="journal article" date="2015" name="Nature">
        <title>rRNA introns, odd ribosomes, and small enigmatic genomes across a large radiation of phyla.</title>
        <authorList>
            <person name="Brown C.T."/>
            <person name="Hug L.A."/>
            <person name="Thomas B.C."/>
            <person name="Sharon I."/>
            <person name="Castelle C.J."/>
            <person name="Singh A."/>
            <person name="Wilkins M.J."/>
            <person name="Williams K.H."/>
            <person name="Banfield J.F."/>
        </authorList>
    </citation>
    <scope>NUCLEOTIDE SEQUENCE [LARGE SCALE GENOMIC DNA]</scope>
</reference>
<dbReference type="InterPro" id="IPR023631">
    <property type="entry name" value="Amidase_dom"/>
</dbReference>
<comment type="similarity">
    <text evidence="1 7">Belongs to the amidase family. GatA subfamily.</text>
</comment>
<dbReference type="EMBL" id="LBVV01000020">
    <property type="protein sequence ID" value="KKQ93402.1"/>
    <property type="molecule type" value="Genomic_DNA"/>
</dbReference>
<evidence type="ECO:0000256" key="2">
    <source>
        <dbReference type="ARBA" id="ARBA00022598"/>
    </source>
</evidence>
<name>A0A0G0LQR6_UNCC2</name>
<protein>
    <recommendedName>
        <fullName evidence="7">Glutamyl-tRNA(Gln) amidotransferase subunit A</fullName>
        <shortName evidence="7">Glu-ADT subunit A</shortName>
        <ecNumber evidence="7">6.3.5.7</ecNumber>
    </recommendedName>
</protein>
<feature type="active site" description="Charge relay system" evidence="7">
    <location>
        <position position="153"/>
    </location>
</feature>
<dbReference type="GO" id="GO:0016740">
    <property type="term" value="F:transferase activity"/>
    <property type="evidence" value="ECO:0007669"/>
    <property type="project" value="UniProtKB-KW"/>
</dbReference>
<sequence>MLSKLSLLQAIEKLENKEISSEELTRSSLLVIENKEKDINAFITVTSEESLKAAKIVDQKRLKGEKLGKLAGIPVAVKDNFSTKNILTTAGSQILSNYIPCFDSAIVNKLKDQHAIIVGKTNMDEFAMGSSTESSFFGPTKNPRDLERVPGGSSGGSAAAVAANEVIYSLGSDTGGSIRQPASFCGVVGLKPTYGRVSRWGLLAMGSSLDQIGPFTKTVKDAAIILENIAGADKMDSTSVDREVPEYSKMLGKSVKGLKIGIPKEYFEGLDKNIEKSVMEASEILAAEGAQIIDVSLPYTKYALAVYYIIMPAEVSSNLSRYDGIKFGFRAKDAENLMETYLRSREEGFGAEVKRRIMIGAYVLSSGYYDEYYLRAQKVRALVKKDFDDVFNRVDVLITPTSPILPFKLGEKITDPLSMYLADIYTVPVNIAGVPAISVPGREVDNLPVGIQFIGPQWSEEVILNTAYVFENNRR</sequence>